<dbReference type="STRING" id="927664.SAMN05421780_10747"/>
<dbReference type="Proteomes" id="UP000199514">
    <property type="component" value="Unassembled WGS sequence"/>
</dbReference>
<evidence type="ECO:0000313" key="1">
    <source>
        <dbReference type="EMBL" id="SFC59789.1"/>
    </source>
</evidence>
<gene>
    <name evidence="1" type="ORF">SAMN05421780_10747</name>
</gene>
<dbReference type="OrthoDB" id="954784at2"/>
<protein>
    <recommendedName>
        <fullName evidence="3">DUF4494 domain-containing protein</fullName>
    </recommendedName>
</protein>
<name>A0A1I1KG39_9BACT</name>
<reference evidence="1 2" key="1">
    <citation type="submission" date="2016-10" db="EMBL/GenBank/DDBJ databases">
        <authorList>
            <person name="de Groot N.N."/>
        </authorList>
    </citation>
    <scope>NUCLEOTIDE SEQUENCE [LARGE SCALE GENOMIC DNA]</scope>
    <source>
        <strain evidence="1 2">DSM 6793</strain>
    </source>
</reference>
<organism evidence="1 2">
    <name type="scientific">Flexibacter flexilis DSM 6793</name>
    <dbReference type="NCBI Taxonomy" id="927664"/>
    <lineage>
        <taxon>Bacteria</taxon>
        <taxon>Pseudomonadati</taxon>
        <taxon>Bacteroidota</taxon>
        <taxon>Cytophagia</taxon>
        <taxon>Cytophagales</taxon>
        <taxon>Flexibacteraceae</taxon>
        <taxon>Flexibacter</taxon>
    </lineage>
</organism>
<proteinExistence type="predicted"/>
<dbReference type="EMBL" id="FOLE01000007">
    <property type="protein sequence ID" value="SFC59789.1"/>
    <property type="molecule type" value="Genomic_DNA"/>
</dbReference>
<dbReference type="AlphaFoldDB" id="A0A1I1KG39"/>
<accession>A0A1I1KG39</accession>
<dbReference type="InterPro" id="IPR027848">
    <property type="entry name" value="DUF4494"/>
</dbReference>
<sequence>MALWFSCKVKYAIQQENGKQLMKSEQYLVDALSFTEAEARLYTELGSTIPEFMLASVSKMNLADIFHYDDAETWYKCKVVYVSVDEKTGKEKKVPNVMLVNAHSVKEAHERIEESLSTMIVPFEITDINLTAIIEIFPYVADEKPTVQSKITEEDEGLKASIPSAVSAFENEATQAPENS</sequence>
<evidence type="ECO:0000313" key="2">
    <source>
        <dbReference type="Proteomes" id="UP000199514"/>
    </source>
</evidence>
<keyword evidence="2" id="KW-1185">Reference proteome</keyword>
<dbReference type="Pfam" id="PF14902">
    <property type="entry name" value="DUF4494"/>
    <property type="match status" value="1"/>
</dbReference>
<dbReference type="RefSeq" id="WP_091513033.1">
    <property type="nucleotide sequence ID" value="NZ_FOLE01000007.1"/>
</dbReference>
<evidence type="ECO:0008006" key="3">
    <source>
        <dbReference type="Google" id="ProtNLM"/>
    </source>
</evidence>